<dbReference type="InterPro" id="IPR009057">
    <property type="entry name" value="Homeodomain-like_sf"/>
</dbReference>
<gene>
    <name evidence="4" type="ORF">ESZ54_10615</name>
</gene>
<keyword evidence="5" id="KW-1185">Reference proteome</keyword>
<keyword evidence="1 2" id="KW-0238">DNA-binding</keyword>
<evidence type="ECO:0000256" key="2">
    <source>
        <dbReference type="PROSITE-ProRule" id="PRU00335"/>
    </source>
</evidence>
<dbReference type="EMBL" id="SDGV01000024">
    <property type="protein sequence ID" value="THB60413.1"/>
    <property type="molecule type" value="Genomic_DNA"/>
</dbReference>
<name>A0A4S3B481_9ENTE</name>
<proteinExistence type="predicted"/>
<evidence type="ECO:0000259" key="3">
    <source>
        <dbReference type="PROSITE" id="PS50977"/>
    </source>
</evidence>
<dbReference type="PANTHER" id="PTHR43479:SF11">
    <property type="entry name" value="ACREF_ENVCD OPERON REPRESSOR-RELATED"/>
    <property type="match status" value="1"/>
</dbReference>
<evidence type="ECO:0000313" key="4">
    <source>
        <dbReference type="EMBL" id="THB60413.1"/>
    </source>
</evidence>
<dbReference type="AlphaFoldDB" id="A0A4S3B481"/>
<dbReference type="InterPro" id="IPR001647">
    <property type="entry name" value="HTH_TetR"/>
</dbReference>
<sequence length="213" mass="24539">MGRKRNPEKSKQLILDVSRTLFLEKGFDETSIQDIIDELGGLTKGVIYHYFDSKADILATILNENSDNVKKYEIEGQNGFDKIQNLLKNSFGNNECQDFCFMARITSGSAEVLGNRFHYHFNYFEPIINNLVIEGVQDGSINTDYPNEVAELSVLLIKIWLSSEVNDRTELELCRRVSFIRLTLDTIGVPLISDEIENQMNYFFRVLKTEEVY</sequence>
<evidence type="ECO:0000256" key="1">
    <source>
        <dbReference type="ARBA" id="ARBA00023125"/>
    </source>
</evidence>
<dbReference type="Pfam" id="PF00440">
    <property type="entry name" value="TetR_N"/>
    <property type="match status" value="1"/>
</dbReference>
<reference evidence="4 5" key="1">
    <citation type="submission" date="2019-01" db="EMBL/GenBank/DDBJ databases">
        <title>Vagococcus silagei sp. nov. isolated from brewer's grain.</title>
        <authorList>
            <person name="Guu J.-R."/>
        </authorList>
    </citation>
    <scope>NUCLEOTIDE SEQUENCE [LARGE SCALE GENOMIC DNA]</scope>
    <source>
        <strain evidence="4 5">2B-2</strain>
    </source>
</reference>
<comment type="caution">
    <text evidence="4">The sequence shown here is derived from an EMBL/GenBank/DDBJ whole genome shotgun (WGS) entry which is preliminary data.</text>
</comment>
<accession>A0A4S3B481</accession>
<organism evidence="4 5">
    <name type="scientific">Vagococcus silagei</name>
    <dbReference type="NCBI Taxonomy" id="2508885"/>
    <lineage>
        <taxon>Bacteria</taxon>
        <taxon>Bacillati</taxon>
        <taxon>Bacillota</taxon>
        <taxon>Bacilli</taxon>
        <taxon>Lactobacillales</taxon>
        <taxon>Enterococcaceae</taxon>
        <taxon>Vagococcus</taxon>
    </lineage>
</organism>
<dbReference type="Gene3D" id="1.10.357.10">
    <property type="entry name" value="Tetracycline Repressor, domain 2"/>
    <property type="match status" value="1"/>
</dbReference>
<dbReference type="RefSeq" id="WP_136137635.1">
    <property type="nucleotide sequence ID" value="NZ_SDGV01000024.1"/>
</dbReference>
<dbReference type="OrthoDB" id="9814200at2"/>
<dbReference type="GO" id="GO:0003677">
    <property type="term" value="F:DNA binding"/>
    <property type="evidence" value="ECO:0007669"/>
    <property type="project" value="UniProtKB-UniRule"/>
</dbReference>
<dbReference type="PANTHER" id="PTHR43479">
    <property type="entry name" value="ACREF/ENVCD OPERON REPRESSOR-RELATED"/>
    <property type="match status" value="1"/>
</dbReference>
<feature type="DNA-binding region" description="H-T-H motif" evidence="2">
    <location>
        <begin position="32"/>
        <end position="51"/>
    </location>
</feature>
<evidence type="ECO:0000313" key="5">
    <source>
        <dbReference type="Proteomes" id="UP000310506"/>
    </source>
</evidence>
<dbReference type="InterPro" id="IPR050624">
    <property type="entry name" value="HTH-type_Tx_Regulator"/>
</dbReference>
<dbReference type="PROSITE" id="PS50977">
    <property type="entry name" value="HTH_TETR_2"/>
    <property type="match status" value="1"/>
</dbReference>
<feature type="domain" description="HTH tetR-type" evidence="3">
    <location>
        <begin position="8"/>
        <end position="69"/>
    </location>
</feature>
<dbReference type="SUPFAM" id="SSF46689">
    <property type="entry name" value="Homeodomain-like"/>
    <property type="match status" value="1"/>
</dbReference>
<dbReference type="Proteomes" id="UP000310506">
    <property type="component" value="Unassembled WGS sequence"/>
</dbReference>
<protein>
    <submittedName>
        <fullName evidence="4">TetR/AcrR family transcriptional regulator</fullName>
    </submittedName>
</protein>